<dbReference type="EMBL" id="LFZO01001628">
    <property type="protein sequence ID" value="KXS93337.1"/>
    <property type="molecule type" value="Genomic_DNA"/>
</dbReference>
<dbReference type="AlphaFoldDB" id="A0A139GT41"/>
<evidence type="ECO:0000313" key="1">
    <source>
        <dbReference type="EMBL" id="KXS93337.1"/>
    </source>
</evidence>
<evidence type="ECO:0000313" key="2">
    <source>
        <dbReference type="Proteomes" id="UP000073492"/>
    </source>
</evidence>
<gene>
    <name evidence="1" type="ORF">AC579_2863</name>
</gene>
<reference evidence="1 2" key="1">
    <citation type="submission" date="2015-07" db="EMBL/GenBank/DDBJ databases">
        <title>Comparative genomics of the Sigatoka disease complex on banana suggests a link between parallel evolutionary changes in Pseudocercospora fijiensis and Pseudocercospora eumusae and increased virulence on the banana host.</title>
        <authorList>
            <person name="Chang T.-C."/>
            <person name="Salvucci A."/>
            <person name="Crous P.W."/>
            <person name="Stergiopoulos I."/>
        </authorList>
    </citation>
    <scope>NUCLEOTIDE SEQUENCE [LARGE SCALE GENOMIC DNA]</scope>
    <source>
        <strain evidence="1 2">CBS 116634</strain>
    </source>
</reference>
<organism evidence="1 2">
    <name type="scientific">Pseudocercospora musae</name>
    <dbReference type="NCBI Taxonomy" id="113226"/>
    <lineage>
        <taxon>Eukaryota</taxon>
        <taxon>Fungi</taxon>
        <taxon>Dikarya</taxon>
        <taxon>Ascomycota</taxon>
        <taxon>Pezizomycotina</taxon>
        <taxon>Dothideomycetes</taxon>
        <taxon>Dothideomycetidae</taxon>
        <taxon>Mycosphaerellales</taxon>
        <taxon>Mycosphaerellaceae</taxon>
        <taxon>Pseudocercospora</taxon>
    </lineage>
</organism>
<comment type="caution">
    <text evidence="1">The sequence shown here is derived from an EMBL/GenBank/DDBJ whole genome shotgun (WGS) entry which is preliminary data.</text>
</comment>
<proteinExistence type="predicted"/>
<name>A0A139GT41_9PEZI</name>
<dbReference type="Proteomes" id="UP000073492">
    <property type="component" value="Unassembled WGS sequence"/>
</dbReference>
<keyword evidence="2" id="KW-1185">Reference proteome</keyword>
<dbReference type="OrthoDB" id="5153231at2759"/>
<accession>A0A139GT41</accession>
<protein>
    <submittedName>
        <fullName evidence="1">Uncharacterized protein</fullName>
    </submittedName>
</protein>
<sequence length="760" mass="85187">MSQRWCLKDITQAAEQLYSQMFKPGAREPQARAFWEEVLDALIDSSHLALRRRAEQAPTTDALSEHRRRRVDLVLDAFINDGGARVTVIFTEMKKASGTRDDLITVEKQAYDACKAYISSDECPVSVVYGMCVLGPQCRIFRYTNEEAMTWTPMWGTPTNYDSAQYINAADPRSLLIWRTLNSILQSPHVPLAGKEFLRLNLPPQNPQPTLQSQSAAVPDNGTSAFAVAAGQPSCASCMALASPGGHSPVLALSPTYHPPVTLAYPVMPSPSVVVMHDHCYQELMKYLTPRDHRESDRLIYILGYSKSPAWPLPLDFYHVWTAQLAGRSFCDAMRRNDHVRSIFYDLKRKAIPDEVMQLVGEYSFPCALTDWLVTRENLLAIASIHQQPRRSRTIHVADNMIIPVYANILQHKYVSDIRTLPNGTSPRSMGIWVKDITSARSFYESYLWSQPAPPTLLPQHCFGLPAVDLSLQDTIDHPIRLRQTKLNGPLTGIIAACSGGQLLGVSEAAQSHGELYTYVDQLGLDSTTIWLYFPIQAEEHIVEVCIRRLESDVSALCEDSVVLLTSLGRLLVCGPSVFVKDSGRYNFHTLVNDPDLEPGELYLTEAGWRPGGLRAGVVCQTSRSHEKVHPLPRPHAWLNQEVPIRPTSVGHGRYYWFKVDVQCFDEFDLWLEARCGITTCRGIRFRRARSSVVMGEWRLDVEVQTHSLPSAVTICNVKVAGRNFVTMNVGPENTAIHITGVLEWWIGPKGWEVIPGPNN</sequence>